<dbReference type="InterPro" id="IPR011010">
    <property type="entry name" value="DNA_brk_join_enz"/>
</dbReference>
<organism evidence="6 7">
    <name type="scientific">Vibrio astriarenae</name>
    <dbReference type="NCBI Taxonomy" id="1481923"/>
    <lineage>
        <taxon>Bacteria</taxon>
        <taxon>Pseudomonadati</taxon>
        <taxon>Pseudomonadota</taxon>
        <taxon>Gammaproteobacteria</taxon>
        <taxon>Vibrionales</taxon>
        <taxon>Vibrionaceae</taxon>
        <taxon>Vibrio</taxon>
    </lineage>
</organism>
<dbReference type="GO" id="GO:0003677">
    <property type="term" value="F:DNA binding"/>
    <property type="evidence" value="ECO:0007669"/>
    <property type="project" value="UniProtKB-KW"/>
</dbReference>
<sequence>MDTGFNFTKRALESIEKPKRRTTYRDVGSSKSVQGLVLDALVSGAKVFRYQRKVNGKNIKVKLGEFPTTTVEQAREMARSTATDLANGINPNQQKREARESQTFDDLFDIYVASFELDIKAKKRRASSLKSSKTLYRLHLKAELGKKTINDFDAEKARTFMQGIFTKNGYSKHNHSLTLLKSMFNRAYVEFNPFAKISKVDESLFRRERTLSKEELGQFFNSLSQEKQIYQDCIFLLLLTGQRKSMVLSMRWQEIDLDNRRWVIPASKNKSKKAHSVPLPHEAMKILTRRSNEAQLNQEFVFPSARSHVGHITDKSGKGGFWQRVTDRIGMYAPDNQEKHLTVHDLRRTLATYQVTSGGSIQATSKLLGHSNISITNDVYAHLSDDSVRETLENTVSYMLGDSLQTKLGRIKQDIDSLPIEAKQELKSYIEESVNSVTYRA</sequence>
<dbReference type="InterPro" id="IPR010998">
    <property type="entry name" value="Integrase_recombinase_N"/>
</dbReference>
<evidence type="ECO:0000313" key="7">
    <source>
        <dbReference type="Proteomes" id="UP000464262"/>
    </source>
</evidence>
<dbReference type="GO" id="GO:0006310">
    <property type="term" value="P:DNA recombination"/>
    <property type="evidence" value="ECO:0007669"/>
    <property type="project" value="UniProtKB-KW"/>
</dbReference>
<dbReference type="InterPro" id="IPR002104">
    <property type="entry name" value="Integrase_catalytic"/>
</dbReference>
<evidence type="ECO:0000259" key="5">
    <source>
        <dbReference type="PROSITE" id="PS51898"/>
    </source>
</evidence>
<protein>
    <submittedName>
        <fullName evidence="6">Tyrosine-type recombinase/integrase</fullName>
    </submittedName>
</protein>
<feature type="domain" description="Tyr recombinase" evidence="5">
    <location>
        <begin position="206"/>
        <end position="393"/>
    </location>
</feature>
<dbReference type="AlphaFoldDB" id="A0A7Z2YDQ1"/>
<dbReference type="PANTHER" id="PTHR30629:SF2">
    <property type="entry name" value="PROPHAGE INTEGRASE INTS-RELATED"/>
    <property type="match status" value="1"/>
</dbReference>
<keyword evidence="7" id="KW-1185">Reference proteome</keyword>
<dbReference type="SUPFAM" id="SSF56349">
    <property type="entry name" value="DNA breaking-rejoining enzymes"/>
    <property type="match status" value="1"/>
</dbReference>
<evidence type="ECO:0000256" key="1">
    <source>
        <dbReference type="ARBA" id="ARBA00008857"/>
    </source>
</evidence>
<dbReference type="PANTHER" id="PTHR30629">
    <property type="entry name" value="PROPHAGE INTEGRASE"/>
    <property type="match status" value="1"/>
</dbReference>
<reference evidence="6 7" key="1">
    <citation type="submission" date="2020-01" db="EMBL/GenBank/DDBJ databases">
        <title>Whole genome and functional gene identification of agarase of Vibrio HN897.</title>
        <authorList>
            <person name="Liu Y."/>
            <person name="Zhao Z."/>
        </authorList>
    </citation>
    <scope>NUCLEOTIDE SEQUENCE [LARGE SCALE GENOMIC DNA]</scope>
    <source>
        <strain evidence="6 7">HN897</strain>
    </source>
</reference>
<dbReference type="RefSeq" id="WP_164648450.1">
    <property type="nucleotide sequence ID" value="NZ_CP047475.1"/>
</dbReference>
<evidence type="ECO:0000256" key="3">
    <source>
        <dbReference type="ARBA" id="ARBA00023125"/>
    </source>
</evidence>
<keyword evidence="4" id="KW-0233">DNA recombination</keyword>
<dbReference type="KEGG" id="vas:GT360_08520"/>
<dbReference type="Gene3D" id="3.30.160.390">
    <property type="entry name" value="Integrase, DNA-binding domain"/>
    <property type="match status" value="1"/>
</dbReference>
<name>A0A7Z2YDQ1_9VIBR</name>
<dbReference type="Gene3D" id="1.10.443.10">
    <property type="entry name" value="Intergrase catalytic core"/>
    <property type="match status" value="1"/>
</dbReference>
<keyword evidence="3" id="KW-0238">DNA-binding</keyword>
<evidence type="ECO:0000256" key="4">
    <source>
        <dbReference type="ARBA" id="ARBA00023172"/>
    </source>
</evidence>
<comment type="similarity">
    <text evidence="1">Belongs to the 'phage' integrase family.</text>
</comment>
<dbReference type="InterPro" id="IPR050808">
    <property type="entry name" value="Phage_Integrase"/>
</dbReference>
<dbReference type="InterPro" id="IPR025166">
    <property type="entry name" value="Integrase_DNA_bind_dom"/>
</dbReference>
<dbReference type="PROSITE" id="PS51898">
    <property type="entry name" value="TYR_RECOMBINASE"/>
    <property type="match status" value="1"/>
</dbReference>
<dbReference type="Pfam" id="PF00589">
    <property type="entry name" value="Phage_integrase"/>
    <property type="match status" value="1"/>
</dbReference>
<dbReference type="EMBL" id="CP047475">
    <property type="protein sequence ID" value="QIA63557.1"/>
    <property type="molecule type" value="Genomic_DNA"/>
</dbReference>
<dbReference type="Proteomes" id="UP000464262">
    <property type="component" value="Chromosome 1"/>
</dbReference>
<dbReference type="GO" id="GO:0015074">
    <property type="term" value="P:DNA integration"/>
    <property type="evidence" value="ECO:0007669"/>
    <property type="project" value="UniProtKB-KW"/>
</dbReference>
<proteinExistence type="inferred from homology"/>
<evidence type="ECO:0000256" key="2">
    <source>
        <dbReference type="ARBA" id="ARBA00022908"/>
    </source>
</evidence>
<gene>
    <name evidence="6" type="ORF">GT360_08520</name>
</gene>
<dbReference type="Pfam" id="PF13356">
    <property type="entry name" value="Arm-DNA-bind_3"/>
    <property type="match status" value="1"/>
</dbReference>
<accession>A0A7Z2YDQ1</accession>
<evidence type="ECO:0000313" key="6">
    <source>
        <dbReference type="EMBL" id="QIA63557.1"/>
    </source>
</evidence>
<dbReference type="Gene3D" id="1.10.150.130">
    <property type="match status" value="1"/>
</dbReference>
<keyword evidence="2" id="KW-0229">DNA integration</keyword>
<dbReference type="InterPro" id="IPR038488">
    <property type="entry name" value="Integrase_DNA-bd_sf"/>
</dbReference>
<dbReference type="InterPro" id="IPR013762">
    <property type="entry name" value="Integrase-like_cat_sf"/>
</dbReference>